<comment type="caution">
    <text evidence="1">The sequence shown here is derived from an EMBL/GenBank/DDBJ whole genome shotgun (WGS) entry which is preliminary data.</text>
</comment>
<sequence length="406" mass="46228">MRAENKPQTFERRGTTVTFHNRDLAHTRVREYFHGPVRQLEAVIPNYSGTRRGELLVLPWEQIGTLGALNPRDLAIIESVAHTKNIRDLDPIRMREVCLRCDAEHGIDDDAVAEARRIVARDDEDKAMVRLSFIAELTRECGIERGDPLMMRTNTKTLMGLMGGQSGRSKIDLDLLIERVMIFAAERTNSTVADVKSYLDPLVGMLTPFGNVTAPGEPKENGFLYLQHTDLIQFRQEIDDYQSQVREELLPQVAIILTAADECIGYINERLGNLNEMLGSLADMFDHNKGAIDRLEVLRRDIGYGLDGWADMIQLWREAYRGREAIGGDRAMERAITRIAGYAPRIPIRELNPEHSILTKTTKFETAGLKMVQQMHNWENDRPDYELKARVERANKRLAGEAEDEE</sequence>
<proteinExistence type="predicted"/>
<evidence type="ECO:0000313" key="2">
    <source>
        <dbReference type="Proteomes" id="UP000198615"/>
    </source>
</evidence>
<protein>
    <submittedName>
        <fullName evidence="1">Uncharacterized protein</fullName>
    </submittedName>
</protein>
<dbReference type="EMBL" id="FNBW01000012">
    <property type="protein sequence ID" value="SDG23590.1"/>
    <property type="molecule type" value="Genomic_DNA"/>
</dbReference>
<dbReference type="RefSeq" id="WP_028795702.1">
    <property type="nucleotide sequence ID" value="NZ_FNBW01000012.1"/>
</dbReference>
<name>A0A8G2BKJ9_9PROT</name>
<dbReference type="OrthoDB" id="7285430at2"/>
<keyword evidence="2" id="KW-1185">Reference proteome</keyword>
<accession>A0A8G2BKJ9</accession>
<dbReference type="Proteomes" id="UP000198615">
    <property type="component" value="Unassembled WGS sequence"/>
</dbReference>
<organism evidence="1 2">
    <name type="scientific">Thalassobaculum litoreum DSM 18839</name>
    <dbReference type="NCBI Taxonomy" id="1123362"/>
    <lineage>
        <taxon>Bacteria</taxon>
        <taxon>Pseudomonadati</taxon>
        <taxon>Pseudomonadota</taxon>
        <taxon>Alphaproteobacteria</taxon>
        <taxon>Rhodospirillales</taxon>
        <taxon>Thalassobaculaceae</taxon>
        <taxon>Thalassobaculum</taxon>
    </lineage>
</organism>
<dbReference type="AlphaFoldDB" id="A0A8G2BKJ9"/>
<reference evidence="1 2" key="1">
    <citation type="submission" date="2016-10" db="EMBL/GenBank/DDBJ databases">
        <authorList>
            <person name="Varghese N."/>
            <person name="Submissions S."/>
        </authorList>
    </citation>
    <scope>NUCLEOTIDE SEQUENCE [LARGE SCALE GENOMIC DNA]</scope>
    <source>
        <strain evidence="1 2">DSM 18839</strain>
    </source>
</reference>
<evidence type="ECO:0000313" key="1">
    <source>
        <dbReference type="EMBL" id="SDG23590.1"/>
    </source>
</evidence>
<gene>
    <name evidence="1" type="ORF">SAMN05660686_03782</name>
</gene>